<gene>
    <name evidence="5" type="ORF">EPA99_06700</name>
</gene>
<evidence type="ECO:0000256" key="3">
    <source>
        <dbReference type="PIRSR" id="PIRSR605511-2"/>
    </source>
</evidence>
<dbReference type="InterPro" id="IPR005511">
    <property type="entry name" value="SMP-30"/>
</dbReference>
<reference evidence="5 6" key="1">
    <citation type="submission" date="2019-01" db="EMBL/GenBank/DDBJ databases">
        <title>Pseudoxanthomonas composti sp. nov., isolated from compost.</title>
        <authorList>
            <person name="Yang G."/>
        </authorList>
    </citation>
    <scope>NUCLEOTIDE SEQUENCE [LARGE SCALE GENOMIC DNA]</scope>
    <source>
        <strain evidence="5 6">GSS15</strain>
    </source>
</reference>
<feature type="domain" description="SMP-30/Gluconolactonase/LRE-like region" evidence="4">
    <location>
        <begin position="226"/>
        <end position="460"/>
    </location>
</feature>
<dbReference type="Proteomes" id="UP000289784">
    <property type="component" value="Unassembled WGS sequence"/>
</dbReference>
<evidence type="ECO:0000313" key="5">
    <source>
        <dbReference type="EMBL" id="RXR06342.1"/>
    </source>
</evidence>
<dbReference type="EMBL" id="SAWZ01000003">
    <property type="protein sequence ID" value="RXR06342.1"/>
    <property type="molecule type" value="Genomic_DNA"/>
</dbReference>
<keyword evidence="3" id="KW-0479">Metal-binding</keyword>
<feature type="binding site" evidence="3">
    <location>
        <position position="306"/>
    </location>
    <ligand>
        <name>substrate</name>
    </ligand>
</feature>
<feature type="binding site" evidence="3">
    <location>
        <position position="403"/>
    </location>
    <ligand>
        <name>a divalent metal cation</name>
        <dbReference type="ChEBI" id="CHEBI:60240"/>
    </ligand>
</feature>
<sequence length="484" mass="50397">MTATREEAFDQALEAAPLIAILRGLTPTEAIAVGEALYAAGVRLAEVPLNSPDPYESIALLCQHFQGRMLIGAGTVLRTDEVERLASIGCAFVVSPNTDAGVIGATLAAGMVPLPGFSTPSEAFAALAAGARHLKAFPAHGAQQRLAALSAVLPPQARLIAVGGVQPADLAGLGKAGVCAVGIGSDLYRPGHAPAQVQARAQAWLTAMDSLRAPAAQLVCNPRTMVGESPMVVGEQVLWADPTRPCLLSWDGRECHEVRLPEPVWALGISRGELVGNGEPWFVRLGRAGEVERGPPIAMAPGCRLNDLVIDSRGGLWGGSMHRGLLAGKGALFHAPAFDQPARVVAEGLGVANGMAFSQDEKTLFVIDTLARTLLAYPADTLGGRLGEPRVVTDFLGVPGKPDGMALSPEGTLWVAMWGGEAVVELADNGAVLRSVPVPAHHVGSLCFDPGGGMFITTARARLTPEALERWPGSGGLFRVAPRR</sequence>
<evidence type="ECO:0000256" key="2">
    <source>
        <dbReference type="PIRSR" id="PIRSR605511-1"/>
    </source>
</evidence>
<organism evidence="5 6">
    <name type="scientific">Pseudoxanthomonas composti</name>
    <dbReference type="NCBI Taxonomy" id="2137479"/>
    <lineage>
        <taxon>Bacteria</taxon>
        <taxon>Pseudomonadati</taxon>
        <taxon>Pseudomonadota</taxon>
        <taxon>Gammaproteobacteria</taxon>
        <taxon>Lysobacterales</taxon>
        <taxon>Lysobacteraceae</taxon>
        <taxon>Pseudoxanthomonas</taxon>
    </lineage>
</organism>
<dbReference type="InterPro" id="IPR013785">
    <property type="entry name" value="Aldolase_TIM"/>
</dbReference>
<dbReference type="Pfam" id="PF08450">
    <property type="entry name" value="SGL"/>
    <property type="match status" value="1"/>
</dbReference>
<evidence type="ECO:0000313" key="6">
    <source>
        <dbReference type="Proteomes" id="UP000289784"/>
    </source>
</evidence>
<dbReference type="NCBIfam" id="NF006600">
    <property type="entry name" value="PRK09140.1"/>
    <property type="match status" value="1"/>
</dbReference>
<dbReference type="PANTHER" id="PTHR10907">
    <property type="entry name" value="REGUCALCIN"/>
    <property type="match status" value="1"/>
</dbReference>
<dbReference type="Pfam" id="PF01081">
    <property type="entry name" value="Aldolase"/>
    <property type="match status" value="1"/>
</dbReference>
<dbReference type="InterPro" id="IPR011042">
    <property type="entry name" value="6-blade_b-propeller_TolB-like"/>
</dbReference>
<evidence type="ECO:0000256" key="1">
    <source>
        <dbReference type="ARBA" id="ARBA00008853"/>
    </source>
</evidence>
<comment type="cofactor">
    <cofactor evidence="3">
        <name>Zn(2+)</name>
        <dbReference type="ChEBI" id="CHEBI:29105"/>
    </cofactor>
    <text evidence="3">Binds 1 divalent metal cation per subunit.</text>
</comment>
<feature type="active site" description="Proton donor/acceptor" evidence="2">
    <location>
        <position position="403"/>
    </location>
</feature>
<dbReference type="CDD" id="cd00452">
    <property type="entry name" value="KDPG_aldolase"/>
    <property type="match status" value="1"/>
</dbReference>
<feature type="binding site" evidence="3">
    <location>
        <position position="353"/>
    </location>
    <ligand>
        <name>a divalent metal cation</name>
        <dbReference type="ChEBI" id="CHEBI:60240"/>
    </ligand>
</feature>
<protein>
    <submittedName>
        <fullName evidence="5">2-dehydro-3-deoxy-6-phosphogalactonate aldolase</fullName>
        <ecNumber evidence="5">4.1.2.21</ecNumber>
    </submittedName>
</protein>
<dbReference type="Gene3D" id="2.120.10.30">
    <property type="entry name" value="TolB, C-terminal domain"/>
    <property type="match status" value="1"/>
</dbReference>
<name>A0A4Q1JVQ1_9GAMM</name>
<feature type="binding site" evidence="3">
    <location>
        <position position="304"/>
    </location>
    <ligand>
        <name>substrate</name>
    </ligand>
</feature>
<keyword evidence="6" id="KW-1185">Reference proteome</keyword>
<keyword evidence="3" id="KW-0862">Zinc</keyword>
<proteinExistence type="inferred from homology"/>
<dbReference type="OrthoDB" id="8590323at2"/>
<dbReference type="SUPFAM" id="SSF63829">
    <property type="entry name" value="Calcium-dependent phosphotriesterase"/>
    <property type="match status" value="1"/>
</dbReference>
<dbReference type="GO" id="GO:0004341">
    <property type="term" value="F:gluconolactonase activity"/>
    <property type="evidence" value="ECO:0007669"/>
    <property type="project" value="TreeGrafter"/>
</dbReference>
<dbReference type="RefSeq" id="WP_129470449.1">
    <property type="nucleotide sequence ID" value="NZ_SAWZ01000003.1"/>
</dbReference>
<dbReference type="InterPro" id="IPR000887">
    <property type="entry name" value="Aldlse_KDPG_KHG"/>
</dbReference>
<dbReference type="EC" id="4.1.2.21" evidence="5"/>
<dbReference type="PANTHER" id="PTHR10907:SF47">
    <property type="entry name" value="REGUCALCIN"/>
    <property type="match status" value="1"/>
</dbReference>
<dbReference type="GO" id="GO:0019853">
    <property type="term" value="P:L-ascorbic acid biosynthetic process"/>
    <property type="evidence" value="ECO:0007669"/>
    <property type="project" value="TreeGrafter"/>
</dbReference>
<dbReference type="Gene3D" id="3.20.20.70">
    <property type="entry name" value="Aldolase class I"/>
    <property type="match status" value="1"/>
</dbReference>
<dbReference type="InterPro" id="IPR013658">
    <property type="entry name" value="SGL"/>
</dbReference>
<dbReference type="SUPFAM" id="SSF51569">
    <property type="entry name" value="Aldolase"/>
    <property type="match status" value="1"/>
</dbReference>
<dbReference type="AlphaFoldDB" id="A0A4Q1JVQ1"/>
<evidence type="ECO:0000259" key="4">
    <source>
        <dbReference type="Pfam" id="PF08450"/>
    </source>
</evidence>
<comment type="similarity">
    <text evidence="1">Belongs to the SMP-30/CGR1 family.</text>
</comment>
<keyword evidence="5" id="KW-0456">Lyase</keyword>
<dbReference type="PRINTS" id="PR01790">
    <property type="entry name" value="SMP30FAMILY"/>
</dbReference>
<feature type="binding site" evidence="3">
    <location>
        <position position="228"/>
    </location>
    <ligand>
        <name>a divalent metal cation</name>
        <dbReference type="ChEBI" id="CHEBI:60240"/>
    </ligand>
</feature>
<dbReference type="GO" id="GO:0005509">
    <property type="term" value="F:calcium ion binding"/>
    <property type="evidence" value="ECO:0007669"/>
    <property type="project" value="TreeGrafter"/>
</dbReference>
<accession>A0A4Q1JVQ1</accession>
<dbReference type="GO" id="GO:0008674">
    <property type="term" value="F:2-dehydro-3-deoxy-6-phosphogalactonate aldolase activity"/>
    <property type="evidence" value="ECO:0007669"/>
    <property type="project" value="UniProtKB-EC"/>
</dbReference>
<comment type="caution">
    <text evidence="5">The sequence shown here is derived from an EMBL/GenBank/DDBJ whole genome shotgun (WGS) entry which is preliminary data.</text>
</comment>